<dbReference type="EMBL" id="JAKIJS010000001">
    <property type="protein sequence ID" value="MCF6138787.1"/>
    <property type="molecule type" value="Genomic_DNA"/>
</dbReference>
<reference evidence="1 2" key="1">
    <citation type="submission" date="2022-01" db="EMBL/GenBank/DDBJ databases">
        <title>Alkalihalobacillus sp. EGI L200015, a novel bacterium isolated from a salt lake sediment.</title>
        <authorList>
            <person name="Gao L."/>
            <person name="Fang B.-Z."/>
            <person name="Li W.-J."/>
        </authorList>
    </citation>
    <scope>NUCLEOTIDE SEQUENCE [LARGE SCALE GENOMIC DNA]</scope>
    <source>
        <strain evidence="1 2">KCTC 12718</strain>
    </source>
</reference>
<name>A0ABS9H4M9_9BACL</name>
<comment type="caution">
    <text evidence="1">The sequence shown here is derived from an EMBL/GenBank/DDBJ whole genome shotgun (WGS) entry which is preliminary data.</text>
</comment>
<sequence length="179" mass="20054">MKQITLVGSGEQGLATGNELIDIGYPITWLSDTGNKPSQNWMSVTDDKAKAYQNASIIFIDTGDIYEAGHFNSSKFEMILSEIAEHVRNDFLLVITNDVPVGTNKWALNLLREKFGSLPILFDIVTNPGGLSDKEVVIGTRCRESEEVLKYLYEPYQDRIVYTSPEEAEMKSNVIKTIN</sequence>
<organism evidence="1 2">
    <name type="scientific">Pseudalkalibacillus berkeleyi</name>
    <dbReference type="NCBI Taxonomy" id="1069813"/>
    <lineage>
        <taxon>Bacteria</taxon>
        <taxon>Bacillati</taxon>
        <taxon>Bacillota</taxon>
        <taxon>Bacilli</taxon>
        <taxon>Bacillales</taxon>
        <taxon>Fictibacillaceae</taxon>
        <taxon>Pseudalkalibacillus</taxon>
    </lineage>
</organism>
<protein>
    <submittedName>
        <fullName evidence="1">Uncharacterized protein</fullName>
    </submittedName>
</protein>
<accession>A0ABS9H4M9</accession>
<keyword evidence="2" id="KW-1185">Reference proteome</keyword>
<dbReference type="RefSeq" id="WP_236336800.1">
    <property type="nucleotide sequence ID" value="NZ_JAKIJS010000001.1"/>
</dbReference>
<evidence type="ECO:0000313" key="1">
    <source>
        <dbReference type="EMBL" id="MCF6138787.1"/>
    </source>
</evidence>
<dbReference type="Gene3D" id="3.40.50.720">
    <property type="entry name" value="NAD(P)-binding Rossmann-like Domain"/>
    <property type="match status" value="1"/>
</dbReference>
<dbReference type="Proteomes" id="UP001649381">
    <property type="component" value="Unassembled WGS sequence"/>
</dbReference>
<evidence type="ECO:0000313" key="2">
    <source>
        <dbReference type="Proteomes" id="UP001649381"/>
    </source>
</evidence>
<dbReference type="InterPro" id="IPR036291">
    <property type="entry name" value="NAD(P)-bd_dom_sf"/>
</dbReference>
<proteinExistence type="predicted"/>
<dbReference type="SUPFAM" id="SSF51735">
    <property type="entry name" value="NAD(P)-binding Rossmann-fold domains"/>
    <property type="match status" value="1"/>
</dbReference>
<gene>
    <name evidence="1" type="ORF">L2716_13705</name>
</gene>